<evidence type="ECO:0000256" key="5">
    <source>
        <dbReference type="ARBA" id="ARBA00022519"/>
    </source>
</evidence>
<evidence type="ECO:0000256" key="3">
    <source>
        <dbReference type="ARBA" id="ARBA00022448"/>
    </source>
</evidence>
<feature type="domain" description="ABC transmembrane type-2" evidence="10">
    <location>
        <begin position="68"/>
        <end position="290"/>
    </location>
</feature>
<proteinExistence type="inferred from homology"/>
<dbReference type="GO" id="GO:0140359">
    <property type="term" value="F:ABC-type transporter activity"/>
    <property type="evidence" value="ECO:0007669"/>
    <property type="project" value="InterPro"/>
</dbReference>
<reference evidence="11 12" key="1">
    <citation type="submission" date="2016-10" db="EMBL/GenBank/DDBJ databases">
        <authorList>
            <person name="Cai Z."/>
        </authorList>
    </citation>
    <scope>NUCLEOTIDE SEQUENCE [LARGE SCALE GENOMIC DNA]</scope>
    <source>
        <strain evidence="11 12">CGMCC 1.10826</strain>
    </source>
</reference>
<feature type="transmembrane region" description="Helical" evidence="9">
    <location>
        <begin position="71"/>
        <end position="89"/>
    </location>
</feature>
<dbReference type="PANTHER" id="PTHR30413">
    <property type="entry name" value="INNER MEMBRANE TRANSPORT PERMEASE"/>
    <property type="match status" value="1"/>
</dbReference>
<dbReference type="PANTHER" id="PTHR30413:SF8">
    <property type="entry name" value="TRANSPORT PERMEASE PROTEIN"/>
    <property type="match status" value="1"/>
</dbReference>
<comment type="subcellular location">
    <subcellularLocation>
        <location evidence="1">Cell inner membrane</location>
        <topology evidence="1">Multi-pass membrane protein</topology>
    </subcellularLocation>
    <subcellularLocation>
        <location evidence="9">Cell membrane</location>
        <topology evidence="9">Multi-pass membrane protein</topology>
    </subcellularLocation>
</comment>
<feature type="transmembrane region" description="Helical" evidence="9">
    <location>
        <begin position="101"/>
        <end position="120"/>
    </location>
</feature>
<evidence type="ECO:0000313" key="11">
    <source>
        <dbReference type="EMBL" id="SSA43206.1"/>
    </source>
</evidence>
<dbReference type="Proteomes" id="UP000250222">
    <property type="component" value="Unassembled WGS sequence"/>
</dbReference>
<feature type="transmembrane region" description="Helical" evidence="9">
    <location>
        <begin position="267"/>
        <end position="288"/>
    </location>
</feature>
<keyword evidence="12" id="KW-1185">Reference proteome</keyword>
<keyword evidence="7 9" id="KW-1133">Transmembrane helix</keyword>
<feature type="transmembrane region" description="Helical" evidence="9">
    <location>
        <begin position="174"/>
        <end position="198"/>
    </location>
</feature>
<dbReference type="EMBL" id="UETB01000007">
    <property type="protein sequence ID" value="SSA43206.1"/>
    <property type="molecule type" value="Genomic_DNA"/>
</dbReference>
<accession>A0A2Y9AGW6</accession>
<dbReference type="Pfam" id="PF01061">
    <property type="entry name" value="ABC2_membrane"/>
    <property type="match status" value="1"/>
</dbReference>
<organism evidence="11 12">
    <name type="scientific">Georgenia satyanarayanai</name>
    <dbReference type="NCBI Taxonomy" id="860221"/>
    <lineage>
        <taxon>Bacteria</taxon>
        <taxon>Bacillati</taxon>
        <taxon>Actinomycetota</taxon>
        <taxon>Actinomycetes</taxon>
        <taxon>Micrococcales</taxon>
        <taxon>Bogoriellaceae</taxon>
        <taxon>Georgenia</taxon>
    </lineage>
</organism>
<feature type="transmembrane region" description="Helical" evidence="9">
    <location>
        <begin position="141"/>
        <end position="168"/>
    </location>
</feature>
<evidence type="ECO:0000256" key="7">
    <source>
        <dbReference type="ARBA" id="ARBA00022989"/>
    </source>
</evidence>
<dbReference type="InterPro" id="IPR047817">
    <property type="entry name" value="ABC2_TM_bact-type"/>
</dbReference>
<dbReference type="AlphaFoldDB" id="A0A2Y9AGW6"/>
<evidence type="ECO:0000256" key="9">
    <source>
        <dbReference type="RuleBase" id="RU361157"/>
    </source>
</evidence>
<name>A0A2Y9AGW6_9MICO</name>
<protein>
    <recommendedName>
        <fullName evidence="9">Transport permease protein</fullName>
    </recommendedName>
</protein>
<evidence type="ECO:0000256" key="4">
    <source>
        <dbReference type="ARBA" id="ARBA00022475"/>
    </source>
</evidence>
<keyword evidence="3 9" id="KW-0813">Transport</keyword>
<comment type="similarity">
    <text evidence="2 9">Belongs to the ABC-2 integral membrane protein family.</text>
</comment>
<evidence type="ECO:0000256" key="8">
    <source>
        <dbReference type="ARBA" id="ARBA00023136"/>
    </source>
</evidence>
<evidence type="ECO:0000256" key="6">
    <source>
        <dbReference type="ARBA" id="ARBA00022692"/>
    </source>
</evidence>
<dbReference type="GO" id="GO:0015920">
    <property type="term" value="P:lipopolysaccharide transport"/>
    <property type="evidence" value="ECO:0007669"/>
    <property type="project" value="TreeGrafter"/>
</dbReference>
<dbReference type="GO" id="GO:0005886">
    <property type="term" value="C:plasma membrane"/>
    <property type="evidence" value="ECO:0007669"/>
    <property type="project" value="UniProtKB-SubCell"/>
</dbReference>
<feature type="transmembrane region" description="Helical" evidence="9">
    <location>
        <begin position="218"/>
        <end position="247"/>
    </location>
</feature>
<evidence type="ECO:0000256" key="2">
    <source>
        <dbReference type="ARBA" id="ARBA00007783"/>
    </source>
</evidence>
<dbReference type="OrthoDB" id="4186295at2"/>
<keyword evidence="6 9" id="KW-0812">Transmembrane</keyword>
<sequence>MTAPAPATGGDSPLSPDAAAQVAAKYGLERGGVRPRLGRYLKQTWAQRRFLWTLSSAQSYARNQDNYLGQLWGVLNPLLLAGAYFLIFGQLLDLKDGVDNYVGFLVIGLLVFMYSAGTMTSASKAISGNLSLVRSLRFPRAVLPLSVTLTEFIAFLPSVAVILVLVLVTGEPLTVHWLLFPVAMLLILAINAGISLIVARIVHSSRDLRNLITLVVRLLRYVSGVFFSITAFAGHGLVGTVMLYQPFAVVLDIVRQSLLSGTPFNATTWYVALGWAIVLPVVGFIFFWRAEATYGRN</sequence>
<evidence type="ECO:0000259" key="10">
    <source>
        <dbReference type="PROSITE" id="PS51012"/>
    </source>
</evidence>
<dbReference type="PROSITE" id="PS51012">
    <property type="entry name" value="ABC_TM2"/>
    <property type="match status" value="1"/>
</dbReference>
<keyword evidence="5" id="KW-0997">Cell inner membrane</keyword>
<evidence type="ECO:0000256" key="1">
    <source>
        <dbReference type="ARBA" id="ARBA00004429"/>
    </source>
</evidence>
<evidence type="ECO:0000313" key="12">
    <source>
        <dbReference type="Proteomes" id="UP000250222"/>
    </source>
</evidence>
<keyword evidence="8 9" id="KW-0472">Membrane</keyword>
<dbReference type="RefSeq" id="WP_110852687.1">
    <property type="nucleotide sequence ID" value="NZ_QKLZ01000007.1"/>
</dbReference>
<gene>
    <name evidence="11" type="ORF">SAMN05216184_107104</name>
</gene>
<dbReference type="InterPro" id="IPR013525">
    <property type="entry name" value="ABC2_TM"/>
</dbReference>
<keyword evidence="4 9" id="KW-1003">Cell membrane</keyword>